<keyword evidence="4 7" id="KW-0732">Signal</keyword>
<evidence type="ECO:0000256" key="6">
    <source>
        <dbReference type="ARBA" id="ARBA00023251"/>
    </source>
</evidence>
<dbReference type="GO" id="GO:0046677">
    <property type="term" value="P:response to antibiotic"/>
    <property type="evidence" value="ECO:0007669"/>
    <property type="project" value="UniProtKB-KW"/>
</dbReference>
<dbReference type="AlphaFoldDB" id="B2TIX8"/>
<evidence type="ECO:0000256" key="7">
    <source>
        <dbReference type="SAM" id="SignalP"/>
    </source>
</evidence>
<feature type="domain" description="Penicillin-binding protein transpeptidase" evidence="8">
    <location>
        <begin position="84"/>
        <end position="302"/>
    </location>
</feature>
<dbReference type="Gene3D" id="3.40.710.10">
    <property type="entry name" value="DD-peptidase/beta-lactamase superfamily"/>
    <property type="match status" value="1"/>
</dbReference>
<dbReference type="SUPFAM" id="SSF56601">
    <property type="entry name" value="beta-lactamase/transpeptidase-like"/>
    <property type="match status" value="1"/>
</dbReference>
<evidence type="ECO:0000256" key="5">
    <source>
        <dbReference type="ARBA" id="ARBA00022801"/>
    </source>
</evidence>
<dbReference type="PATRIC" id="fig|935198.13.peg.367"/>
<evidence type="ECO:0000259" key="8">
    <source>
        <dbReference type="Pfam" id="PF00905"/>
    </source>
</evidence>
<reference evidence="9" key="2">
    <citation type="submission" date="2009-08" db="EMBL/GenBank/DDBJ databases">
        <authorList>
            <person name="Shrivastava S."/>
            <person name="Brinkac L.M."/>
            <person name="Dodson R.J."/>
            <person name="Harkins D.M."/>
            <person name="Durkin A.S."/>
            <person name="Sutton G."/>
        </authorList>
    </citation>
    <scope>NUCLEOTIDE SEQUENCE</scope>
    <source>
        <strain evidence="9">Eklund 17B</strain>
    </source>
</reference>
<dbReference type="GO" id="GO:0071555">
    <property type="term" value="P:cell wall organization"/>
    <property type="evidence" value="ECO:0007669"/>
    <property type="project" value="TreeGrafter"/>
</dbReference>
<dbReference type="PANTHER" id="PTHR30627:SF6">
    <property type="entry name" value="BETA-LACTAMASE YBXI-RELATED"/>
    <property type="match status" value="1"/>
</dbReference>
<dbReference type="PROSITE" id="PS51257">
    <property type="entry name" value="PROKAR_LIPOPROTEIN"/>
    <property type="match status" value="1"/>
</dbReference>
<organism evidence="9">
    <name type="scientific">Clostridium botulinum (strain Eklund 17B / Type B)</name>
    <dbReference type="NCBI Taxonomy" id="935198"/>
    <lineage>
        <taxon>Bacteria</taxon>
        <taxon>Bacillati</taxon>
        <taxon>Bacillota</taxon>
        <taxon>Clostridia</taxon>
        <taxon>Eubacteriales</taxon>
        <taxon>Clostridiaceae</taxon>
        <taxon>Clostridium</taxon>
    </lineage>
</organism>
<comment type="similarity">
    <text evidence="2">Belongs to the class-D beta-lactamase family.</text>
</comment>
<gene>
    <name evidence="9" type="ordered locus">CLL_A0391</name>
</gene>
<keyword evidence="6" id="KW-0046">Antibiotic resistance</keyword>
<feature type="chain" id="PRO_5009947365" description="beta-lactamase" evidence="7">
    <location>
        <begin position="27"/>
        <end position="306"/>
    </location>
</feature>
<accession>B2TIX8</accession>
<dbReference type="InterPro" id="IPR012338">
    <property type="entry name" value="Beta-lactam/transpept-like"/>
</dbReference>
<dbReference type="GO" id="GO:0008800">
    <property type="term" value="F:beta-lactamase activity"/>
    <property type="evidence" value="ECO:0007669"/>
    <property type="project" value="UniProtKB-EC"/>
</dbReference>
<sequence length="306" mass="35505">MKKYFYLLEITLVFLILLTACSNNNAIDNNNKTLDERIIDVETENSQYNKEIEKTILNVDFSKYFQGYEGCAVFYLSSSNTYKIYNAEIAQERRSPCSTFKIISTLAALENEVITNDNSKRYWSGEKFWNESWNKDMMLNEAFKTSCIWYYREIINEIGMKKMQSFVSNLGYGNEDISDWEGKLNKNNNNRSLTGFWVESSLKISPLEQVDVLYRIFGEDSEYREENIETLLSVMELEDQQDNITVYGKTGYGRLKSVSLDSWFIGLFESGNERGYFAVRLSETENPNVSSALAKEIALKIISENF</sequence>
<dbReference type="PANTHER" id="PTHR30627">
    <property type="entry name" value="PEPTIDOGLYCAN D,D-TRANSPEPTIDASE"/>
    <property type="match status" value="1"/>
</dbReference>
<dbReference type="EC" id="3.5.2.6" evidence="3"/>
<accession>U4PC98</accession>
<name>B2TIX8_CLOBB</name>
<dbReference type="EMBL" id="CP001056">
    <property type="protein sequence ID" value="ACD23675.1"/>
    <property type="molecule type" value="Genomic_DNA"/>
</dbReference>
<keyword evidence="5" id="KW-0378">Hydrolase</keyword>
<dbReference type="KEGG" id="cbk:CLL_A0391"/>
<dbReference type="GO" id="GO:0008658">
    <property type="term" value="F:penicillin binding"/>
    <property type="evidence" value="ECO:0007669"/>
    <property type="project" value="InterPro"/>
</dbReference>
<evidence type="ECO:0000256" key="2">
    <source>
        <dbReference type="ARBA" id="ARBA00007898"/>
    </source>
</evidence>
<reference evidence="9" key="1">
    <citation type="submission" date="2009-06" db="EMBL/GenBank/DDBJ databases">
        <authorList>
            <consortium name="US DOE Joint Genome Institute (JGI-PGF)"/>
            <person name="Lucas S."/>
            <person name="Copeland A."/>
            <person name="Lapidus A."/>
            <person name="Glavina del Rio T."/>
            <person name="Dalin E."/>
            <person name="Tice H."/>
            <person name="Bruce D."/>
            <person name="Goodwin L."/>
            <person name="Pitluck S."/>
            <person name="Kyrpides N."/>
            <person name="Mavromatis K."/>
            <person name="Ivanova N."/>
            <person name="Saunders E."/>
            <person name="Brettin T."/>
            <person name="Detter J.C."/>
            <person name="Han C."/>
            <person name="Larimer F."/>
            <person name="Land M."/>
            <person name="Hauser L."/>
            <person name="Markowitz V."/>
            <person name="Cheng J.-F."/>
            <person name="Hugenholtz P."/>
            <person name="Woyke T."/>
            <person name="Wu D."/>
            <person name="Gronow S."/>
            <person name="Klenk H.-P."/>
            <person name="Eisen J.A."/>
        </authorList>
    </citation>
    <scope>NUCLEOTIDE SEQUENCE</scope>
    <source>
        <strain evidence="9">Eklund 17B</strain>
    </source>
</reference>
<evidence type="ECO:0000256" key="4">
    <source>
        <dbReference type="ARBA" id="ARBA00022729"/>
    </source>
</evidence>
<feature type="signal peptide" evidence="7">
    <location>
        <begin position="1"/>
        <end position="26"/>
    </location>
</feature>
<proteinExistence type="inferred from homology"/>
<dbReference type="HOGENOM" id="CLU_035412_1_0_9"/>
<dbReference type="InterPro" id="IPR050515">
    <property type="entry name" value="Beta-lactam/transpept"/>
</dbReference>
<dbReference type="InterPro" id="IPR001460">
    <property type="entry name" value="PCN-bd_Tpept"/>
</dbReference>
<evidence type="ECO:0000256" key="1">
    <source>
        <dbReference type="ARBA" id="ARBA00001526"/>
    </source>
</evidence>
<dbReference type="Pfam" id="PF00905">
    <property type="entry name" value="Transpeptidase"/>
    <property type="match status" value="1"/>
</dbReference>
<comment type="catalytic activity">
    <reaction evidence="1">
        <text>a beta-lactam + H2O = a substituted beta-amino acid</text>
        <dbReference type="Rhea" id="RHEA:20401"/>
        <dbReference type="ChEBI" id="CHEBI:15377"/>
        <dbReference type="ChEBI" id="CHEBI:35627"/>
        <dbReference type="ChEBI" id="CHEBI:140347"/>
        <dbReference type="EC" id="3.5.2.6"/>
    </reaction>
</comment>
<dbReference type="GO" id="GO:0005886">
    <property type="term" value="C:plasma membrane"/>
    <property type="evidence" value="ECO:0007669"/>
    <property type="project" value="TreeGrafter"/>
</dbReference>
<protein>
    <recommendedName>
        <fullName evidence="3">beta-lactamase</fullName>
        <ecNumber evidence="3">3.5.2.6</ecNumber>
    </recommendedName>
</protein>
<evidence type="ECO:0000313" key="9">
    <source>
        <dbReference type="EMBL" id="ACD23675.1"/>
    </source>
</evidence>
<evidence type="ECO:0000256" key="3">
    <source>
        <dbReference type="ARBA" id="ARBA00012865"/>
    </source>
</evidence>